<proteinExistence type="predicted"/>
<protein>
    <submittedName>
        <fullName evidence="1">Uncharacterized protein</fullName>
    </submittedName>
</protein>
<comment type="caution">
    <text evidence="1">The sequence shown here is derived from an EMBL/GenBank/DDBJ whole genome shotgun (WGS) entry which is preliminary data.</text>
</comment>
<gene>
    <name evidence="1" type="ORF">F444_20209</name>
</gene>
<dbReference type="EMBL" id="ANJA01003720">
    <property type="protein sequence ID" value="ETO61813.1"/>
    <property type="molecule type" value="Genomic_DNA"/>
</dbReference>
<dbReference type="AlphaFoldDB" id="A0A080Z5A2"/>
<dbReference type="OrthoDB" id="95602at2759"/>
<evidence type="ECO:0000313" key="1">
    <source>
        <dbReference type="EMBL" id="ETO61813.1"/>
    </source>
</evidence>
<reference evidence="1 2" key="1">
    <citation type="submission" date="2013-11" db="EMBL/GenBank/DDBJ databases">
        <title>The Genome Sequence of Phytophthora parasitica P1976.</title>
        <authorList>
            <consortium name="The Broad Institute Genomics Platform"/>
            <person name="Russ C."/>
            <person name="Tyler B."/>
            <person name="Panabieres F."/>
            <person name="Shan W."/>
            <person name="Tripathy S."/>
            <person name="Grunwald N."/>
            <person name="Machado M."/>
            <person name="Johnson C.S."/>
            <person name="Walker B."/>
            <person name="Young S."/>
            <person name="Zeng Q."/>
            <person name="Gargeya S."/>
            <person name="Fitzgerald M."/>
            <person name="Haas B."/>
            <person name="Abouelleil A."/>
            <person name="Allen A.W."/>
            <person name="Alvarado L."/>
            <person name="Arachchi H.M."/>
            <person name="Berlin A.M."/>
            <person name="Chapman S.B."/>
            <person name="Gainer-Dewar J."/>
            <person name="Goldberg J."/>
            <person name="Griggs A."/>
            <person name="Gujja S."/>
            <person name="Hansen M."/>
            <person name="Howarth C."/>
            <person name="Imamovic A."/>
            <person name="Ireland A."/>
            <person name="Larimer J."/>
            <person name="McCowan C."/>
            <person name="Murphy C."/>
            <person name="Pearson M."/>
            <person name="Poon T.W."/>
            <person name="Priest M."/>
            <person name="Roberts A."/>
            <person name="Saif S."/>
            <person name="Shea T."/>
            <person name="Sisk P."/>
            <person name="Sykes S."/>
            <person name="Wortman J."/>
            <person name="Nusbaum C."/>
            <person name="Birren B."/>
        </authorList>
    </citation>
    <scope>NUCLEOTIDE SEQUENCE [LARGE SCALE GENOMIC DNA]</scope>
    <source>
        <strain evidence="1 2">P1976</strain>
    </source>
</reference>
<sequence length="392" mass="44685">MLSNPYIGGLVTKLFRSDQPIICRLVDGSLIKEPSMPTSTYVSPTRVDNLNTDALKVRVFAVDKRRKPSHAERKKKLEEEIRLLESGVAVLKTRGLPPQLLLQKDPLLRPVAVEFSTLMYSINTQQLRVAKMQSALSQCLTDQQYYPLYSHIKLTKDWKERRGTLLAMRDQKIRNALNFVMGPGGINDAMKKQSSQNQFENEEGDLCCVLFDTIQFPGVKSLQQVYDALSFYKNNMEIIITEQLGHITIREDYDEVNEAAFHTRILSTNEDGITTEGNVVSFRAMLSDGYNGEPCAVMVGDSVDEDDKYPYLSHRYVRKDISTAVVLTENRNTGEKSDVVVTMRRAAFYKVRRPEFPVTFCELENLRDATTQWSDVMLKTIRGILYPTKTNN</sequence>
<organism evidence="1 2">
    <name type="scientific">Phytophthora nicotianae P1976</name>
    <dbReference type="NCBI Taxonomy" id="1317066"/>
    <lineage>
        <taxon>Eukaryota</taxon>
        <taxon>Sar</taxon>
        <taxon>Stramenopiles</taxon>
        <taxon>Oomycota</taxon>
        <taxon>Peronosporomycetes</taxon>
        <taxon>Peronosporales</taxon>
        <taxon>Peronosporaceae</taxon>
        <taxon>Phytophthora</taxon>
    </lineage>
</organism>
<accession>A0A080Z5A2</accession>
<name>A0A080Z5A2_PHYNI</name>
<evidence type="ECO:0000313" key="2">
    <source>
        <dbReference type="Proteomes" id="UP000028582"/>
    </source>
</evidence>
<dbReference type="Proteomes" id="UP000028582">
    <property type="component" value="Unassembled WGS sequence"/>
</dbReference>